<dbReference type="Pfam" id="PF02668">
    <property type="entry name" value="TauD"/>
    <property type="match status" value="1"/>
</dbReference>
<proteinExistence type="inferred from homology"/>
<feature type="domain" description="TauD/TfdA-like" evidence="7">
    <location>
        <begin position="161"/>
        <end position="439"/>
    </location>
</feature>
<dbReference type="InterPro" id="IPR042098">
    <property type="entry name" value="TauD-like_sf"/>
</dbReference>
<sequence>MSLQRAIARCRLLPIGKLVRNYSDVTDAATAIQGGKILMTKFDNDSTTVTFITKDSPKHEPFTVTFNNLFLRDSSKSSKSVDAKSGQKLFTTGYLASNPSSTVPTKVEVSPDSQSVLIDWKDGDSYKYSLEFIYKFKGSTFVTDALRNSISKHKPVLWDRKTLKNNIGDLNSVNYESFMNDEQKLYKALTTLQKYGLTFINDVPKGDHDAVRKICERIGPIRNTIYGETFDVRSDVTTTSNIAYSNLSLPLHMDLLYLENVPGFQLLHSIRNSTAESGGVNIFVDAFSAARHVREQDAEGYEAMQHVPVNYQYVRDGNYFYQSRPMIEQYDSNESNTLMSNYEYLIKRVYYSPPFQAPFTLGIYEKSADTNTSPAKLTERFLFRDFVHGLGVFDQYINRPDNQFKLKLPENTCVIFNNTRILHARTAFKSTDRWLKGCYLDRDSFSSKLKYLEHKYI</sequence>
<dbReference type="EMBL" id="CP059272">
    <property type="protein sequence ID" value="QLQ81645.1"/>
    <property type="molecule type" value="Genomic_DNA"/>
</dbReference>
<dbReference type="AlphaFoldDB" id="A0A7H9HYK6"/>
<name>A0A7H9HYK6_9SACH</name>
<dbReference type="Gene3D" id="3.30.2020.30">
    <property type="match status" value="1"/>
</dbReference>
<dbReference type="Proteomes" id="UP000510647">
    <property type="component" value="Chromosome 6"/>
</dbReference>
<dbReference type="SUPFAM" id="SSF51197">
    <property type="entry name" value="Clavaminate synthase-like"/>
    <property type="match status" value="1"/>
</dbReference>
<keyword evidence="5" id="KW-0560">Oxidoreductase</keyword>
<evidence type="ECO:0000313" key="8">
    <source>
        <dbReference type="EMBL" id="QLQ81645.1"/>
    </source>
</evidence>
<dbReference type="OrthoDB" id="406634at2759"/>
<dbReference type="InterPro" id="IPR050411">
    <property type="entry name" value="AlphaKG_dependent_hydroxylases"/>
</dbReference>
<dbReference type="PANTHER" id="PTHR10696">
    <property type="entry name" value="GAMMA-BUTYROBETAINE HYDROXYLASE-RELATED"/>
    <property type="match status" value="1"/>
</dbReference>
<comment type="similarity">
    <text evidence="2">Belongs to the gamma-BBH/TMLD family.</text>
</comment>
<evidence type="ECO:0000256" key="6">
    <source>
        <dbReference type="ARBA" id="ARBA00023004"/>
    </source>
</evidence>
<keyword evidence="4" id="KW-0223">Dioxygenase</keyword>
<protein>
    <recommendedName>
        <fullName evidence="7">TauD/TfdA-like domain-containing protein</fullName>
    </recommendedName>
</protein>
<evidence type="ECO:0000313" key="9">
    <source>
        <dbReference type="Proteomes" id="UP000510647"/>
    </source>
</evidence>
<dbReference type="InterPro" id="IPR003819">
    <property type="entry name" value="TauD/TfdA-like"/>
</dbReference>
<dbReference type="Gene3D" id="3.60.130.10">
    <property type="entry name" value="Clavaminate synthase-like"/>
    <property type="match status" value="1"/>
</dbReference>
<dbReference type="GO" id="GO:0046872">
    <property type="term" value="F:metal ion binding"/>
    <property type="evidence" value="ECO:0007669"/>
    <property type="project" value="UniProtKB-KW"/>
</dbReference>
<evidence type="ECO:0000256" key="5">
    <source>
        <dbReference type="ARBA" id="ARBA00023002"/>
    </source>
</evidence>
<evidence type="ECO:0000256" key="1">
    <source>
        <dbReference type="ARBA" id="ARBA00001954"/>
    </source>
</evidence>
<organism evidence="8 9">
    <name type="scientific">Torulaspora globosa</name>
    <dbReference type="NCBI Taxonomy" id="48254"/>
    <lineage>
        <taxon>Eukaryota</taxon>
        <taxon>Fungi</taxon>
        <taxon>Dikarya</taxon>
        <taxon>Ascomycota</taxon>
        <taxon>Saccharomycotina</taxon>
        <taxon>Saccharomycetes</taxon>
        <taxon>Saccharomycetales</taxon>
        <taxon>Saccharomycetaceae</taxon>
        <taxon>Torulaspora</taxon>
    </lineage>
</organism>
<keyword evidence="6" id="KW-0408">Iron</keyword>
<comment type="cofactor">
    <cofactor evidence="1">
        <name>Fe(2+)</name>
        <dbReference type="ChEBI" id="CHEBI:29033"/>
    </cofactor>
</comment>
<dbReference type="CDD" id="cd00250">
    <property type="entry name" value="CAS_like"/>
    <property type="match status" value="1"/>
</dbReference>
<dbReference type="GO" id="GO:0051213">
    <property type="term" value="F:dioxygenase activity"/>
    <property type="evidence" value="ECO:0007669"/>
    <property type="project" value="UniProtKB-KW"/>
</dbReference>
<gene>
    <name evidence="8" type="ORF">HG537_0F04060</name>
</gene>
<dbReference type="GO" id="GO:0045329">
    <property type="term" value="P:carnitine biosynthetic process"/>
    <property type="evidence" value="ECO:0007669"/>
    <property type="project" value="TreeGrafter"/>
</dbReference>
<dbReference type="InterPro" id="IPR038492">
    <property type="entry name" value="GBBH-like_N_sf"/>
</dbReference>
<evidence type="ECO:0000259" key="7">
    <source>
        <dbReference type="Pfam" id="PF02668"/>
    </source>
</evidence>
<evidence type="ECO:0000256" key="2">
    <source>
        <dbReference type="ARBA" id="ARBA00008654"/>
    </source>
</evidence>
<dbReference type="PANTHER" id="PTHR10696:SF25">
    <property type="entry name" value="OXIDOREDUCTASE AIM17-RELATED"/>
    <property type="match status" value="1"/>
</dbReference>
<accession>A0A7H9HYK6</accession>
<keyword evidence="9" id="KW-1185">Reference proteome</keyword>
<evidence type="ECO:0000256" key="3">
    <source>
        <dbReference type="ARBA" id="ARBA00022723"/>
    </source>
</evidence>
<dbReference type="GO" id="GO:0005739">
    <property type="term" value="C:mitochondrion"/>
    <property type="evidence" value="ECO:0007669"/>
    <property type="project" value="TreeGrafter"/>
</dbReference>
<keyword evidence="3" id="KW-0479">Metal-binding</keyword>
<evidence type="ECO:0000256" key="4">
    <source>
        <dbReference type="ARBA" id="ARBA00022964"/>
    </source>
</evidence>
<reference evidence="8 9" key="1">
    <citation type="submission" date="2020-06" db="EMBL/GenBank/DDBJ databases">
        <title>The yeast mating-type switching endonuclease HO is a domesticated member of an unorthodox homing genetic element family.</title>
        <authorList>
            <person name="Coughlan A.Y."/>
            <person name="Lombardi L."/>
            <person name="Braun-Galleani S."/>
            <person name="Martos A.R."/>
            <person name="Galeote V."/>
            <person name="Bigey F."/>
            <person name="Dequin S."/>
            <person name="Byrne K.P."/>
            <person name="Wolfe K.H."/>
        </authorList>
    </citation>
    <scope>NUCLEOTIDE SEQUENCE [LARGE SCALE GENOMIC DNA]</scope>
    <source>
        <strain evidence="8 9">CBS2947</strain>
    </source>
</reference>